<keyword evidence="2" id="KW-1185">Reference proteome</keyword>
<dbReference type="AlphaFoldDB" id="A0A7Z9BNV9"/>
<dbReference type="OrthoDB" id="517518at2"/>
<proteinExistence type="predicted"/>
<accession>A0A7Z9BNV9</accession>
<comment type="caution">
    <text evidence="1">The sequence shown here is derived from an EMBL/GenBank/DDBJ whole genome shotgun (WGS) entry which is preliminary data.</text>
</comment>
<dbReference type="Proteomes" id="UP000182190">
    <property type="component" value="Unassembled WGS sequence"/>
</dbReference>
<name>A0A7Z9BNV9_9CYAN</name>
<gene>
    <name evidence="1" type="ORF">PL9631_250117</name>
</gene>
<dbReference type="RefSeq" id="WP_083616866.1">
    <property type="nucleotide sequence ID" value="NZ_LR734992.1"/>
</dbReference>
<organism evidence="1 2">
    <name type="scientific">Planktothrix paucivesiculata PCC 9631</name>
    <dbReference type="NCBI Taxonomy" id="671071"/>
    <lineage>
        <taxon>Bacteria</taxon>
        <taxon>Bacillati</taxon>
        <taxon>Cyanobacteriota</taxon>
        <taxon>Cyanophyceae</taxon>
        <taxon>Oscillatoriophycideae</taxon>
        <taxon>Oscillatoriales</taxon>
        <taxon>Microcoleaceae</taxon>
        <taxon>Planktothrix</taxon>
    </lineage>
</organism>
<sequence length="496" mass="57839">MRKNVVLQILGNNDVRVDSKEGTEQLGRCYTLEEVRYMAEGNDEDLGNDLDRIDFPLIRSLWESREPDTLLHFVILLTNQQAWIEHHHISGQELSDLITSDGYWWRNLLQSWCQKQGISHDLMILDIDPNLDNGVANWDQMAKFVEEQLNPKFAFNSKGIVFENTSDSVKINAQKLIIQHSSGTPALSSALYLWGLEQQLAKNPIEFVYMSRQDSQPYFHTGTHWQWRLKVPQIEQLLEIQDFSGVKTLIQDHPDNNLKIKLDQLDRAVSFNLSAKRQKLSAEDDILERISIALWSEKAFRERGQWMQWYLRIAGAFELAIACLIEYKGGNAYHWERDHKTQKPILKYQEKNQNSPIEFRLEITPRVKDLLTQGNASIDNKYLKRTVNYFTSKINDPAWESFQEFYCSNWITLQNHTRKSFLEIRNELYHSLLGDLIDQVLDEKTKQLKGVNHADHPAQIAINWLNYIVKLANLTTPINSKIKGFEQLVNDVKRSL</sequence>
<evidence type="ECO:0000313" key="2">
    <source>
        <dbReference type="Proteomes" id="UP000182190"/>
    </source>
</evidence>
<reference evidence="1" key="1">
    <citation type="submission" date="2019-10" db="EMBL/GenBank/DDBJ databases">
        <authorList>
            <consortium name="Genoscope - CEA"/>
            <person name="William W."/>
        </authorList>
    </citation>
    <scope>NUCLEOTIDE SEQUENCE [LARGE SCALE GENOMIC DNA]</scope>
    <source>
        <strain evidence="1">BBR_PRJEB10994</strain>
    </source>
</reference>
<evidence type="ECO:0000313" key="1">
    <source>
        <dbReference type="EMBL" id="VXD16952.1"/>
    </source>
</evidence>
<protein>
    <submittedName>
        <fullName evidence="1">Uncharacterized protein</fullName>
    </submittedName>
</protein>
<dbReference type="EMBL" id="CZCS02000163">
    <property type="protein sequence ID" value="VXD16952.1"/>
    <property type="molecule type" value="Genomic_DNA"/>
</dbReference>